<accession>A0AAJ8JP48</accession>
<protein>
    <submittedName>
        <fullName evidence="1">Uncharacterized protein</fullName>
    </submittedName>
</protein>
<keyword evidence="2" id="KW-1185">Reference proteome</keyword>
<proteinExistence type="predicted"/>
<reference evidence="1" key="3">
    <citation type="submission" date="2024-01" db="EMBL/GenBank/DDBJ databases">
        <authorList>
            <person name="Coelho M.A."/>
            <person name="David-Palma M."/>
            <person name="Shea T."/>
            <person name="Sun S."/>
            <person name="Cuomo C.A."/>
            <person name="Heitman J."/>
        </authorList>
    </citation>
    <scope>NUCLEOTIDE SEQUENCE</scope>
    <source>
        <strain evidence="1">CBS 7841</strain>
    </source>
</reference>
<gene>
    <name evidence="1" type="ORF">L203_100996</name>
</gene>
<reference evidence="1" key="1">
    <citation type="submission" date="2016-06" db="EMBL/GenBank/DDBJ databases">
        <authorList>
            <person name="Cuomo C."/>
            <person name="Litvintseva A."/>
            <person name="Heitman J."/>
            <person name="Chen Y."/>
            <person name="Sun S."/>
            <person name="Springer D."/>
            <person name="Dromer F."/>
            <person name="Young S."/>
            <person name="Zeng Q."/>
            <person name="Chapman S."/>
            <person name="Gujja S."/>
            <person name="Saif S."/>
            <person name="Birren B."/>
        </authorList>
    </citation>
    <scope>NUCLEOTIDE SEQUENCE</scope>
    <source>
        <strain evidence="1">CBS 7841</strain>
    </source>
</reference>
<dbReference type="AlphaFoldDB" id="A0AAJ8JP48"/>
<organism evidence="1 2">
    <name type="scientific">Cryptococcus depauperatus CBS 7841</name>
    <dbReference type="NCBI Taxonomy" id="1295531"/>
    <lineage>
        <taxon>Eukaryota</taxon>
        <taxon>Fungi</taxon>
        <taxon>Dikarya</taxon>
        <taxon>Basidiomycota</taxon>
        <taxon>Agaricomycotina</taxon>
        <taxon>Tremellomycetes</taxon>
        <taxon>Tremellales</taxon>
        <taxon>Cryptococcaceae</taxon>
        <taxon>Cryptococcus</taxon>
    </lineage>
</organism>
<reference evidence="1" key="2">
    <citation type="journal article" date="2022" name="Elife">
        <title>Obligate sexual reproduction of a homothallic fungus closely related to the Cryptococcus pathogenic species complex.</title>
        <authorList>
            <person name="Passer A.R."/>
            <person name="Clancey S.A."/>
            <person name="Shea T."/>
            <person name="David-Palma M."/>
            <person name="Averette A.F."/>
            <person name="Boekhout T."/>
            <person name="Porcel B.M."/>
            <person name="Nowrousian M."/>
            <person name="Cuomo C.A."/>
            <person name="Sun S."/>
            <person name="Heitman J."/>
            <person name="Coelho M.A."/>
        </authorList>
    </citation>
    <scope>NUCLEOTIDE SEQUENCE</scope>
    <source>
        <strain evidence="1">CBS 7841</strain>
    </source>
</reference>
<dbReference type="EMBL" id="CP143784">
    <property type="protein sequence ID" value="WVN85844.1"/>
    <property type="molecule type" value="Genomic_DNA"/>
</dbReference>
<evidence type="ECO:0000313" key="1">
    <source>
        <dbReference type="EMBL" id="WVN85844.1"/>
    </source>
</evidence>
<dbReference type="KEGG" id="cdep:91085210"/>
<sequence>MYGKGAILSTKYVVAWTNRYPTSAALVQSPLSVSPDVTQQHVHTVGVDIVALERSLDKQGWTGAVL</sequence>
<dbReference type="RefSeq" id="XP_066066544.1">
    <property type="nucleotide sequence ID" value="XM_066210447.1"/>
</dbReference>
<name>A0AAJ8JP48_9TREE</name>
<dbReference type="Proteomes" id="UP000094043">
    <property type="component" value="Chromosome 1"/>
</dbReference>
<dbReference type="GeneID" id="91085210"/>
<evidence type="ECO:0000313" key="2">
    <source>
        <dbReference type="Proteomes" id="UP000094043"/>
    </source>
</evidence>